<protein>
    <recommendedName>
        <fullName evidence="3">CARDB protein</fullName>
    </recommendedName>
</protein>
<dbReference type="Proteomes" id="UP001320972">
    <property type="component" value="Unassembled WGS sequence"/>
</dbReference>
<gene>
    <name evidence="1" type="ORF">OB955_13810</name>
</gene>
<name>A0ABT2QFW7_9EURY</name>
<organism evidence="1 2">
    <name type="scientific">Natronoglomus mannanivorans</name>
    <dbReference type="NCBI Taxonomy" id="2979990"/>
    <lineage>
        <taxon>Archaea</taxon>
        <taxon>Methanobacteriati</taxon>
        <taxon>Methanobacteriota</taxon>
        <taxon>Stenosarchaea group</taxon>
        <taxon>Halobacteria</taxon>
        <taxon>Halobacteriales</taxon>
        <taxon>Natrialbaceae</taxon>
        <taxon>Natronoglomus</taxon>
    </lineage>
</organism>
<evidence type="ECO:0000313" key="1">
    <source>
        <dbReference type="EMBL" id="MCU4973809.1"/>
    </source>
</evidence>
<sequence length="322" mass="34985">MRRRQYLATAGAGIGGLVGVTTSVSATQLEVSIQETNAPVLAGDVFVAWVSVFNRGSYGSQELRLLTGDDVLDTETIEVPGGESYPVPVELAYETYPVEQNVRFPITVECDDDSATEEVSVVTEPDGELTVDLFDVNDPVAAGEVMRARVHVENTGTVAQTQDVQLVTGDEVVDAETQTVADNHTYQFSLSYETHPVQQDVRFPLTVRTGDDSDTQEVEVYADAESAFSVSIDRTNDPVEGTEVLEVWARVRNEGDAADSETVELVSGGDVMDSSSVQLDAGQYTDVRLTFQTYDTQQDVEFPVTVRTGDDSDAEQVVVYAR</sequence>
<reference evidence="1 2" key="1">
    <citation type="submission" date="2022-09" db="EMBL/GenBank/DDBJ databases">
        <title>Enrichment on poylsaccharides allowed isolation of novel metabolic and taxonomic groups of Haloarchaea.</title>
        <authorList>
            <person name="Sorokin D.Y."/>
            <person name="Elcheninov A.G."/>
            <person name="Khizhniak T.V."/>
            <person name="Kolganova T.V."/>
            <person name="Kublanov I.V."/>
        </authorList>
    </citation>
    <scope>NUCLEOTIDE SEQUENCE [LARGE SCALE GENOMIC DNA]</scope>
    <source>
        <strain evidence="1 2">AArc-m2/3/4</strain>
    </source>
</reference>
<keyword evidence="2" id="KW-1185">Reference proteome</keyword>
<accession>A0ABT2QFW7</accession>
<evidence type="ECO:0008006" key="3">
    <source>
        <dbReference type="Google" id="ProtNLM"/>
    </source>
</evidence>
<dbReference type="EMBL" id="JAOPKB010000008">
    <property type="protein sequence ID" value="MCU4973809.1"/>
    <property type="molecule type" value="Genomic_DNA"/>
</dbReference>
<evidence type="ECO:0000313" key="2">
    <source>
        <dbReference type="Proteomes" id="UP001320972"/>
    </source>
</evidence>
<proteinExistence type="predicted"/>
<dbReference type="RefSeq" id="WP_338008148.1">
    <property type="nucleotide sequence ID" value="NZ_JAOPKB010000008.1"/>
</dbReference>
<comment type="caution">
    <text evidence="1">The sequence shown here is derived from an EMBL/GenBank/DDBJ whole genome shotgun (WGS) entry which is preliminary data.</text>
</comment>